<feature type="region of interest" description="Disordered" evidence="1">
    <location>
        <begin position="505"/>
        <end position="527"/>
    </location>
</feature>
<name>A0A5P8PJB4_9CAUD</name>
<accession>A0A5P8PJB4</accession>
<gene>
    <name evidence="2" type="ORF">CPT_Muldoon_199</name>
</gene>
<feature type="compositionally biased region" description="Basic and acidic residues" evidence="1">
    <location>
        <begin position="15"/>
        <end position="26"/>
    </location>
</feature>
<evidence type="ECO:0000256" key="1">
    <source>
        <dbReference type="SAM" id="MobiDB-lite"/>
    </source>
</evidence>
<sequence>MSDYTEPSALASFRRSRELARQKENETLPTKPDTDLDDLVEASELIADRVEDNTNRTIAAQEDGNAASELVAENTETLTKQNVEGNQHLSNIADTARQISSKLSEFADRLNQKLEASVQSGLPAIGNQSTAIQAIEEQINTPMDEELLTDAIKKLLPMPVVSETELFPQPEKPTDQPKPDPETKREDERKEKEKSQASEKILSAVKGGFKSTYGLLNNIAGSLFKYTITAAANMLKWAGIMFAIVFAIDLIRVHFKYWQKVFEKSLDELNEQVGAWGPILTDIFNTAQEMRDYWAKGQYGDLVASLVQGLGRTLLDLGNMIMYGIGKAIASVLDTIPGMSDTAKKVEGRAIRTYSEQTGYVPTEEEREKVIAVEKYDQGEQYKDLKKEAQTYTEDQFVKKTGNRGFLNDGIALNETQARQIHKDIRSGKLKDADIEKEIGIQADLAMRMNTIENRVQRTGGSPSTNAELMDNLSKLARDIGNADIQSYMKEPLQERVQKMESALAERTKPKVTSKPASESAEATQVKEVEASIKPKETAQIQAGTTLNNINNVKNSKTVVQVQPRTNIPSNGIMPQRSLV</sequence>
<dbReference type="InterPro" id="IPR057967">
    <property type="entry name" value="T4_TMP"/>
</dbReference>
<keyword evidence="3" id="KW-1185">Reference proteome</keyword>
<dbReference type="Proteomes" id="UP000326777">
    <property type="component" value="Genome"/>
</dbReference>
<organism evidence="2 3">
    <name type="scientific">Serratia phage Muldoon</name>
    <dbReference type="NCBI Taxonomy" id="2601678"/>
    <lineage>
        <taxon>Viruses</taxon>
        <taxon>Duplodnaviria</taxon>
        <taxon>Heunggongvirae</taxon>
        <taxon>Uroviricota</taxon>
        <taxon>Caudoviricetes</taxon>
        <taxon>Muldoonvirus</taxon>
        <taxon>Muldoonvirus muldoon</taxon>
    </lineage>
</organism>
<feature type="compositionally biased region" description="Basic and acidic residues" evidence="1">
    <location>
        <begin position="172"/>
        <end position="197"/>
    </location>
</feature>
<feature type="region of interest" description="Disordered" evidence="1">
    <location>
        <begin position="1"/>
        <end position="38"/>
    </location>
</feature>
<proteinExistence type="predicted"/>
<dbReference type="Pfam" id="PF25671">
    <property type="entry name" value="T4_Tape_measure"/>
    <property type="match status" value="1"/>
</dbReference>
<evidence type="ECO:0000313" key="2">
    <source>
        <dbReference type="EMBL" id="QFR56150.1"/>
    </source>
</evidence>
<reference evidence="3" key="1">
    <citation type="submission" date="2019-06" db="EMBL/GenBank/DDBJ databases">
        <title>Complete genome sequence of Serratia marcescens phage Muldoon.</title>
        <authorList>
            <person name="Campbell S."/>
            <person name="Atkinson C."/>
            <person name="Moreland R."/>
            <person name="Liu M."/>
            <person name="Ramsey J."/>
            <person name="Leavitt J."/>
        </authorList>
    </citation>
    <scope>NUCLEOTIDE SEQUENCE [LARGE SCALE GENOMIC DNA]</scope>
</reference>
<dbReference type="EMBL" id="MN095771">
    <property type="protein sequence ID" value="QFR56150.1"/>
    <property type="molecule type" value="Genomic_DNA"/>
</dbReference>
<feature type="region of interest" description="Disordered" evidence="1">
    <location>
        <begin position="163"/>
        <end position="198"/>
    </location>
</feature>
<protein>
    <submittedName>
        <fullName evidence="2">Tape measure protein</fullName>
    </submittedName>
</protein>
<evidence type="ECO:0000313" key="3">
    <source>
        <dbReference type="Proteomes" id="UP000326777"/>
    </source>
</evidence>